<evidence type="ECO:0000313" key="4">
    <source>
        <dbReference type="Proteomes" id="UP000557344"/>
    </source>
</evidence>
<name>A0A7W6ZGE2_RHIET</name>
<dbReference type="AlphaFoldDB" id="A0A7W6ZGE2"/>
<evidence type="ECO:0000313" key="2">
    <source>
        <dbReference type="EMBL" id="MBB4535154.1"/>
    </source>
</evidence>
<dbReference type="RefSeq" id="WP_183840329.1">
    <property type="nucleotide sequence ID" value="NZ_JACIHU010000003.1"/>
</dbReference>
<organism evidence="2 3">
    <name type="scientific">Rhizobium etli</name>
    <dbReference type="NCBI Taxonomy" id="29449"/>
    <lineage>
        <taxon>Bacteria</taxon>
        <taxon>Pseudomonadati</taxon>
        <taxon>Pseudomonadota</taxon>
        <taxon>Alphaproteobacteria</taxon>
        <taxon>Hyphomicrobiales</taxon>
        <taxon>Rhizobiaceae</taxon>
        <taxon>Rhizobium/Agrobacterium group</taxon>
        <taxon>Rhizobium</taxon>
    </lineage>
</organism>
<evidence type="ECO:0000313" key="3">
    <source>
        <dbReference type="Proteomes" id="UP000523431"/>
    </source>
</evidence>
<gene>
    <name evidence="1" type="ORF">GGE46_002192</name>
    <name evidence="2" type="ORF">GGE57_001897</name>
</gene>
<dbReference type="EMBL" id="JACIHU010000003">
    <property type="protein sequence ID" value="MBB4479617.1"/>
    <property type="molecule type" value="Genomic_DNA"/>
</dbReference>
<reference evidence="3 4" key="1">
    <citation type="submission" date="2020-08" db="EMBL/GenBank/DDBJ databases">
        <title>Genomic Encyclopedia of Type Strains, Phase IV (KMG-V): Genome sequencing to study the core and pangenomes of soil and plant-associated prokaryotes.</title>
        <authorList>
            <person name="Whitman W."/>
        </authorList>
    </citation>
    <scope>NUCLEOTIDE SEQUENCE [LARGE SCALE GENOMIC DNA]</scope>
    <source>
        <strain evidence="1 4">SEMIA 471</strain>
        <strain evidence="2 3">SEMIA 489</strain>
    </source>
</reference>
<dbReference type="Proteomes" id="UP000523431">
    <property type="component" value="Unassembled WGS sequence"/>
</dbReference>
<sequence length="100" mass="11356">MMMAFDDLFDAALSTILHVSMEMCGARKNKKRAVHVCFGHEIGKISDNFPFPTSKKHQNHPAGPYFKDFFEESSASLQKISPLREAIYGCQKQSETRKTD</sequence>
<evidence type="ECO:0000313" key="1">
    <source>
        <dbReference type="EMBL" id="MBB4479617.1"/>
    </source>
</evidence>
<dbReference type="Proteomes" id="UP000557344">
    <property type="component" value="Unassembled WGS sequence"/>
</dbReference>
<proteinExistence type="predicted"/>
<protein>
    <submittedName>
        <fullName evidence="2">Uncharacterized protein</fullName>
    </submittedName>
</protein>
<dbReference type="EMBL" id="JACIID010000003">
    <property type="protein sequence ID" value="MBB4535154.1"/>
    <property type="molecule type" value="Genomic_DNA"/>
</dbReference>
<accession>A0A7W6ZGE2</accession>
<comment type="caution">
    <text evidence="2">The sequence shown here is derived from an EMBL/GenBank/DDBJ whole genome shotgun (WGS) entry which is preliminary data.</text>
</comment>